<dbReference type="AlphaFoldDB" id="A0A9Q6EK19"/>
<evidence type="ECO:0000313" key="1">
    <source>
        <dbReference type="EMBL" id="PHK01783.1"/>
    </source>
</evidence>
<dbReference type="Proteomes" id="UP000222310">
    <property type="component" value="Unassembled WGS sequence"/>
</dbReference>
<organism evidence="1 2">
    <name type="scientific">Nostoc linckia z8</name>
    <dbReference type="NCBI Taxonomy" id="1628746"/>
    <lineage>
        <taxon>Bacteria</taxon>
        <taxon>Bacillati</taxon>
        <taxon>Cyanobacteriota</taxon>
        <taxon>Cyanophyceae</taxon>
        <taxon>Nostocales</taxon>
        <taxon>Nostocaceae</taxon>
        <taxon>Nostoc</taxon>
    </lineage>
</organism>
<dbReference type="EMBL" id="LAHD01000065">
    <property type="protein sequence ID" value="PHK01783.1"/>
    <property type="molecule type" value="Genomic_DNA"/>
</dbReference>
<accession>A0A9Q6EK19</accession>
<sequence length="83" mass="9569">MNLQQIETESGLILPGHPFFNDYLYCTLPPTWRNFAFHNPDFAFVARSGSGILEAVTEDEMEEYLQGGEYDQWLEECGDDDED</sequence>
<evidence type="ECO:0000313" key="2">
    <source>
        <dbReference type="Proteomes" id="UP000222310"/>
    </source>
</evidence>
<gene>
    <name evidence="1" type="ORF">VF08_21225</name>
</gene>
<reference evidence="1 2" key="1">
    <citation type="submission" date="2015-02" db="EMBL/GenBank/DDBJ databases">
        <title>Nostoc linckia genome annotation.</title>
        <authorList>
            <person name="Zhou Z."/>
        </authorList>
    </citation>
    <scope>NUCLEOTIDE SEQUENCE [LARGE SCALE GENOMIC DNA]</scope>
    <source>
        <strain evidence="2">z8</strain>
    </source>
</reference>
<name>A0A9Q6EK19_NOSLI</name>
<proteinExistence type="predicted"/>
<comment type="caution">
    <text evidence="1">The sequence shown here is derived from an EMBL/GenBank/DDBJ whole genome shotgun (WGS) entry which is preliminary data.</text>
</comment>
<protein>
    <submittedName>
        <fullName evidence="1">Uncharacterized protein</fullName>
    </submittedName>
</protein>
<dbReference type="GeneID" id="57094663"/>
<dbReference type="RefSeq" id="WP_099070402.1">
    <property type="nucleotide sequence ID" value="NZ_LAHD01000065.1"/>
</dbReference>